<feature type="domain" description="DUF306" evidence="2">
    <location>
        <begin position="34"/>
        <end position="96"/>
    </location>
</feature>
<dbReference type="STRING" id="1652495.ccrud_00705"/>
<feature type="signal peptide" evidence="1">
    <location>
        <begin position="1"/>
        <end position="24"/>
    </location>
</feature>
<reference evidence="3 4" key="1">
    <citation type="submission" date="2016-05" db="EMBL/GenBank/DDBJ databases">
        <title>Complete genome sequence of Corynebacterium crudilactis, a new Corynebacterium species isolated from raw cow's milk.</title>
        <authorList>
            <person name="Christian R."/>
            <person name="Zimmermann J."/>
            <person name="Lipski A."/>
            <person name="Kalinowski J."/>
        </authorList>
    </citation>
    <scope>NUCLEOTIDE SEQUENCE [LARGE SCALE GENOMIC DNA]</scope>
    <source>
        <strain evidence="3 4">JZ16</strain>
    </source>
</reference>
<keyword evidence="4" id="KW-1185">Reference proteome</keyword>
<dbReference type="Pfam" id="PF03724">
    <property type="entry name" value="META"/>
    <property type="match status" value="1"/>
</dbReference>
<evidence type="ECO:0000313" key="3">
    <source>
        <dbReference type="EMBL" id="ANE02887.1"/>
    </source>
</evidence>
<accession>A0A172QQC2</accession>
<dbReference type="PROSITE" id="PS51257">
    <property type="entry name" value="PROKAR_LIPOPROTEIN"/>
    <property type="match status" value="1"/>
</dbReference>
<dbReference type="InterPro" id="IPR005184">
    <property type="entry name" value="DUF306_Meta_HslJ"/>
</dbReference>
<dbReference type="Gene3D" id="2.40.128.270">
    <property type="match status" value="1"/>
</dbReference>
<gene>
    <name evidence="3" type="ORF">ccrud_00705</name>
</gene>
<dbReference type="KEGG" id="ccjz:ccrud_00705"/>
<evidence type="ECO:0000256" key="1">
    <source>
        <dbReference type="SAM" id="SignalP"/>
    </source>
</evidence>
<keyword evidence="1" id="KW-0732">Signal</keyword>
<dbReference type="AlphaFoldDB" id="A0A172QQC2"/>
<sequence>MKKFAIVVVAASAVLAGCSQSAAASATGMWSTAAPSGAYIELMEDGSLAGSDGCNRLMGSWEKDGADITFGTVGMTQMFCEGVDDWLSQMNTANLADDFTMTIFNEAGDNIGELKR</sequence>
<dbReference type="InterPro" id="IPR038670">
    <property type="entry name" value="HslJ-like_sf"/>
</dbReference>
<dbReference type="OrthoDB" id="4990393at2"/>
<organism evidence="3 4">
    <name type="scientific">Corynebacterium crudilactis</name>
    <dbReference type="NCBI Taxonomy" id="1652495"/>
    <lineage>
        <taxon>Bacteria</taxon>
        <taxon>Bacillati</taxon>
        <taxon>Actinomycetota</taxon>
        <taxon>Actinomycetes</taxon>
        <taxon>Mycobacteriales</taxon>
        <taxon>Corynebacteriaceae</taxon>
        <taxon>Corynebacterium</taxon>
    </lineage>
</organism>
<proteinExistence type="predicted"/>
<dbReference type="Proteomes" id="UP000076929">
    <property type="component" value="Chromosome"/>
</dbReference>
<feature type="chain" id="PRO_5039354008" evidence="1">
    <location>
        <begin position="25"/>
        <end position="116"/>
    </location>
</feature>
<dbReference type="RefSeq" id="WP_066563469.1">
    <property type="nucleotide sequence ID" value="NZ_CP015622.1"/>
</dbReference>
<evidence type="ECO:0000259" key="2">
    <source>
        <dbReference type="Pfam" id="PF03724"/>
    </source>
</evidence>
<dbReference type="EMBL" id="CP015622">
    <property type="protein sequence ID" value="ANE02887.1"/>
    <property type="molecule type" value="Genomic_DNA"/>
</dbReference>
<protein>
    <submittedName>
        <fullName evidence="3">META domain-containing protein</fullName>
    </submittedName>
</protein>
<evidence type="ECO:0000313" key="4">
    <source>
        <dbReference type="Proteomes" id="UP000076929"/>
    </source>
</evidence>
<name>A0A172QQC2_9CORY</name>